<feature type="domain" description="Glycosyltransferase 2-like" evidence="1">
    <location>
        <begin position="6"/>
        <end position="129"/>
    </location>
</feature>
<dbReference type="InterPro" id="IPR001173">
    <property type="entry name" value="Glyco_trans_2-like"/>
</dbReference>
<protein>
    <submittedName>
        <fullName evidence="2">Glycosyltransferase family 2 protein</fullName>
    </submittedName>
</protein>
<keyword evidence="3" id="KW-1185">Reference proteome</keyword>
<name>A0ABS7ZYL6_9FLAO</name>
<dbReference type="EMBL" id="JAERSE020000002">
    <property type="protein sequence ID" value="MCA6066824.1"/>
    <property type="molecule type" value="Genomic_DNA"/>
</dbReference>
<accession>A0ABS7ZYL6</accession>
<dbReference type="CDD" id="cd00761">
    <property type="entry name" value="Glyco_tranf_GTA_type"/>
    <property type="match status" value="1"/>
</dbReference>
<dbReference type="Proteomes" id="UP000618240">
    <property type="component" value="Unassembled WGS sequence"/>
</dbReference>
<dbReference type="SUPFAM" id="SSF53448">
    <property type="entry name" value="Nucleotide-diphospho-sugar transferases"/>
    <property type="match status" value="1"/>
</dbReference>
<dbReference type="PANTHER" id="PTHR22916">
    <property type="entry name" value="GLYCOSYLTRANSFERASE"/>
    <property type="match status" value="1"/>
</dbReference>
<evidence type="ECO:0000313" key="3">
    <source>
        <dbReference type="Proteomes" id="UP000618240"/>
    </source>
</evidence>
<dbReference type="Gene3D" id="3.90.550.10">
    <property type="entry name" value="Spore Coat Polysaccharide Biosynthesis Protein SpsA, Chain A"/>
    <property type="match status" value="1"/>
</dbReference>
<evidence type="ECO:0000259" key="1">
    <source>
        <dbReference type="Pfam" id="PF00535"/>
    </source>
</evidence>
<dbReference type="Pfam" id="PF00535">
    <property type="entry name" value="Glycos_transf_2"/>
    <property type="match status" value="1"/>
</dbReference>
<reference evidence="2 3" key="1">
    <citation type="submission" date="2021-09" db="EMBL/GenBank/DDBJ databases">
        <title>Genome sequencing and assembly of Chryseobacterium sp. RG1.</title>
        <authorList>
            <person name="Chhetri G."/>
        </authorList>
    </citation>
    <scope>NUCLEOTIDE SEQUENCE [LARGE SCALE GENOMIC DNA]</scope>
    <source>
        <strain evidence="2 3">RG1</strain>
    </source>
</reference>
<proteinExistence type="predicted"/>
<comment type="caution">
    <text evidence="2">The sequence shown here is derived from an EMBL/GenBank/DDBJ whole genome shotgun (WGS) entry which is preliminary data.</text>
</comment>
<dbReference type="InterPro" id="IPR029044">
    <property type="entry name" value="Nucleotide-diphossugar_trans"/>
</dbReference>
<dbReference type="RefSeq" id="WP_225687113.1">
    <property type="nucleotide sequence ID" value="NZ_JAERSE020000002.1"/>
</dbReference>
<gene>
    <name evidence="2" type="ORF">JI747_006525</name>
</gene>
<organism evidence="2 3">
    <name type="scientific">Chryseobacterium tagetis</name>
    <dbReference type="NCBI Taxonomy" id="2801334"/>
    <lineage>
        <taxon>Bacteria</taxon>
        <taxon>Pseudomonadati</taxon>
        <taxon>Bacteroidota</taxon>
        <taxon>Flavobacteriia</taxon>
        <taxon>Flavobacteriales</taxon>
        <taxon>Weeksellaceae</taxon>
        <taxon>Chryseobacterium group</taxon>
        <taxon>Chryseobacterium</taxon>
    </lineage>
</organism>
<evidence type="ECO:0000313" key="2">
    <source>
        <dbReference type="EMBL" id="MCA6066824.1"/>
    </source>
</evidence>
<sequence length="300" mass="35431">MNRLAIIIPYYKIDFFEETLKSVVNQTHTNFTLYIGNDASPDDPLPLIEKYLKKPDYHYFEYKDNIGGKNLALQWERILENVQEEWVQILGDDDCIAPNFVKEFYKILPVVEQNNITLIKCGQQWIDENNKLLESHIYNFDKTKASEIFIKKYNNEIRSSLSENIYKTQFVKTNKFVKLPLAWGTDDLSLLDFSKNGYIQYIAKHLVSVRISTESISGSGQYEKLKKSAIHQLQEKIICEFSNKLPDDFIQKVIETYLNTSHYENTRVNPKVIFYYLKKLKIKQFLKTARKVYYINKKAR</sequence>
<dbReference type="PANTHER" id="PTHR22916:SF3">
    <property type="entry name" value="UDP-GLCNAC:BETAGAL BETA-1,3-N-ACETYLGLUCOSAMINYLTRANSFERASE-LIKE PROTEIN 1"/>
    <property type="match status" value="1"/>
</dbReference>